<sequence length="46" mass="5015">MSKFIDSFPLITVICSTLLLVFVAFNLGADLGAIRYAATHKCEVQP</sequence>
<name>A0A562PUH0_9PSED</name>
<reference evidence="1 2" key="1">
    <citation type="journal article" date="2015" name="Stand. Genomic Sci.">
        <title>Genomic Encyclopedia of Bacterial and Archaeal Type Strains, Phase III: the genomes of soil and plant-associated and newly described type strains.</title>
        <authorList>
            <person name="Whitman W.B."/>
            <person name="Woyke T."/>
            <person name="Klenk H.P."/>
            <person name="Zhou Y."/>
            <person name="Lilburn T.G."/>
            <person name="Beck B.J."/>
            <person name="De Vos P."/>
            <person name="Vandamme P."/>
            <person name="Eisen J.A."/>
            <person name="Garrity G."/>
            <person name="Hugenholtz P."/>
            <person name="Kyrpides N.C."/>
        </authorList>
    </citation>
    <scope>NUCLEOTIDE SEQUENCE [LARGE SCALE GENOMIC DNA]</scope>
    <source>
        <strain evidence="1 2">CGMCC 1.6858</strain>
    </source>
</reference>
<organism evidence="1 2">
    <name type="scientific">Pseudomonas duriflava</name>
    <dbReference type="NCBI Taxonomy" id="459528"/>
    <lineage>
        <taxon>Bacteria</taxon>
        <taxon>Pseudomonadati</taxon>
        <taxon>Pseudomonadota</taxon>
        <taxon>Gammaproteobacteria</taxon>
        <taxon>Pseudomonadales</taxon>
        <taxon>Pseudomonadaceae</taxon>
        <taxon>Pseudomonas</taxon>
    </lineage>
</organism>
<proteinExistence type="predicted"/>
<gene>
    <name evidence="1" type="ORF">IQ22_04242</name>
</gene>
<protein>
    <submittedName>
        <fullName evidence="1">Uncharacterized protein</fullName>
    </submittedName>
</protein>
<evidence type="ECO:0000313" key="2">
    <source>
        <dbReference type="Proteomes" id="UP000316905"/>
    </source>
</evidence>
<accession>A0A562PUH0</accession>
<dbReference type="Proteomes" id="UP000316905">
    <property type="component" value="Unassembled WGS sequence"/>
</dbReference>
<dbReference type="AlphaFoldDB" id="A0A562PUH0"/>
<keyword evidence="2" id="KW-1185">Reference proteome</keyword>
<dbReference type="RefSeq" id="WP_158635469.1">
    <property type="nucleotide sequence ID" value="NZ_VLKY01000021.1"/>
</dbReference>
<evidence type="ECO:0000313" key="1">
    <source>
        <dbReference type="EMBL" id="TWI48049.1"/>
    </source>
</evidence>
<dbReference type="EMBL" id="VLKY01000021">
    <property type="protein sequence ID" value="TWI48049.1"/>
    <property type="molecule type" value="Genomic_DNA"/>
</dbReference>
<comment type="caution">
    <text evidence="1">The sequence shown here is derived from an EMBL/GenBank/DDBJ whole genome shotgun (WGS) entry which is preliminary data.</text>
</comment>